<proteinExistence type="predicted"/>
<dbReference type="PANTHER" id="PTHR20953">
    <property type="entry name" value="KINASE-RELATED"/>
    <property type="match status" value="1"/>
</dbReference>
<evidence type="ECO:0000313" key="4">
    <source>
        <dbReference type="EMBL" id="CAI9117186.1"/>
    </source>
</evidence>
<name>A0AAV1EBT7_OLDCO</name>
<dbReference type="InterPro" id="IPR027417">
    <property type="entry name" value="P-loop_NTPase"/>
</dbReference>
<dbReference type="Proteomes" id="UP001161247">
    <property type="component" value="Chromosome 8"/>
</dbReference>
<gene>
    <name evidence="4" type="ORF">OLC1_LOCUS23281</name>
</gene>
<dbReference type="AlphaFoldDB" id="A0AAV1EBT7"/>
<dbReference type="EMBL" id="OX459125">
    <property type="protein sequence ID" value="CAI9117186.1"/>
    <property type="molecule type" value="Genomic_DNA"/>
</dbReference>
<sequence>MAVVMPAASSASSKFSSSPPPSHCYGVRVIAEIGRYNDYSYISSSSRNIIKCKSIFLQSPLSSSLHSISCRSSSTSLLPLTHHNDGIQSLFQILPTDLRDILLCDPNQSQLLEVVLDLGKLPQACYAGDSGRQVLRNTQVTWQELEYAQNAIGTFGDDNRAGIAGTLHRISAIRSREGAVIGLTCRVGRAIQGHICMVRDLLDFGESILFIGRPGVGKTTVIREISRVLADELHKRVVIVDTNNEIGGEGDIPHPAIGDARRLQVYKPSVQHLVMSEAVENHMPEVIIVDEIGTEAEVNACCSIAQRGVMLIATAHGEVLENIVKNPILADMIGGVKSVTLGGHEARLRQSKKTILQRRAYPAFGFLIEIRERHYWVVHRTARSVDLFLSGRKPLVEIRRRDEDSNVIIERWRTES</sequence>
<keyword evidence="2" id="KW-0067">ATP-binding</keyword>
<accession>A0AAV1EBT7</accession>
<evidence type="ECO:0000256" key="1">
    <source>
        <dbReference type="ARBA" id="ARBA00022741"/>
    </source>
</evidence>
<evidence type="ECO:0000313" key="5">
    <source>
        <dbReference type="Proteomes" id="UP001161247"/>
    </source>
</evidence>
<dbReference type="SMART" id="SM00382">
    <property type="entry name" value="AAA"/>
    <property type="match status" value="1"/>
</dbReference>
<keyword evidence="5" id="KW-1185">Reference proteome</keyword>
<keyword evidence="1" id="KW-0547">Nucleotide-binding</keyword>
<dbReference type="SUPFAM" id="SSF52540">
    <property type="entry name" value="P-loop containing nucleoside triphosphate hydrolases"/>
    <property type="match status" value="1"/>
</dbReference>
<dbReference type="PANTHER" id="PTHR20953:SF13">
    <property type="entry name" value="EXPRESSED PROTEIN"/>
    <property type="match status" value="1"/>
</dbReference>
<dbReference type="Gene3D" id="3.40.50.300">
    <property type="entry name" value="P-loop containing nucleotide triphosphate hydrolases"/>
    <property type="match status" value="1"/>
</dbReference>
<organism evidence="4 5">
    <name type="scientific">Oldenlandia corymbosa var. corymbosa</name>
    <dbReference type="NCBI Taxonomy" id="529605"/>
    <lineage>
        <taxon>Eukaryota</taxon>
        <taxon>Viridiplantae</taxon>
        <taxon>Streptophyta</taxon>
        <taxon>Embryophyta</taxon>
        <taxon>Tracheophyta</taxon>
        <taxon>Spermatophyta</taxon>
        <taxon>Magnoliopsida</taxon>
        <taxon>eudicotyledons</taxon>
        <taxon>Gunneridae</taxon>
        <taxon>Pentapetalae</taxon>
        <taxon>asterids</taxon>
        <taxon>lamiids</taxon>
        <taxon>Gentianales</taxon>
        <taxon>Rubiaceae</taxon>
        <taxon>Rubioideae</taxon>
        <taxon>Spermacoceae</taxon>
        <taxon>Hedyotis-Oldenlandia complex</taxon>
        <taxon>Oldenlandia</taxon>
    </lineage>
</organism>
<reference evidence="4" key="1">
    <citation type="submission" date="2023-03" db="EMBL/GenBank/DDBJ databases">
        <authorList>
            <person name="Julca I."/>
        </authorList>
    </citation>
    <scope>NUCLEOTIDE SEQUENCE</scope>
</reference>
<dbReference type="InterPro" id="IPR003593">
    <property type="entry name" value="AAA+_ATPase"/>
</dbReference>
<dbReference type="InterPro" id="IPR045735">
    <property type="entry name" value="Spore_III_AA_AAA+_ATPase"/>
</dbReference>
<protein>
    <submittedName>
        <fullName evidence="4">OLC1v1018532C1</fullName>
    </submittedName>
</protein>
<evidence type="ECO:0000256" key="2">
    <source>
        <dbReference type="ARBA" id="ARBA00022840"/>
    </source>
</evidence>
<evidence type="ECO:0000259" key="3">
    <source>
        <dbReference type="SMART" id="SM00382"/>
    </source>
</evidence>
<feature type="domain" description="AAA+ ATPase" evidence="3">
    <location>
        <begin position="204"/>
        <end position="339"/>
    </location>
</feature>
<dbReference type="GO" id="GO:0005524">
    <property type="term" value="F:ATP binding"/>
    <property type="evidence" value="ECO:0007669"/>
    <property type="project" value="UniProtKB-KW"/>
</dbReference>
<dbReference type="Pfam" id="PF19568">
    <property type="entry name" value="Spore_III_AA"/>
    <property type="match status" value="1"/>
</dbReference>